<organism evidence="2 3">
    <name type="scientific">Paucihalobacter ruber</name>
    <dbReference type="NCBI Taxonomy" id="2567861"/>
    <lineage>
        <taxon>Bacteria</taxon>
        <taxon>Pseudomonadati</taxon>
        <taxon>Bacteroidota</taxon>
        <taxon>Flavobacteriia</taxon>
        <taxon>Flavobacteriales</taxon>
        <taxon>Flavobacteriaceae</taxon>
        <taxon>Paucihalobacter</taxon>
    </lineage>
</organism>
<evidence type="ECO:0000313" key="3">
    <source>
        <dbReference type="Proteomes" id="UP000317332"/>
    </source>
</evidence>
<dbReference type="AlphaFoldDB" id="A0A506PL13"/>
<gene>
    <name evidence="2" type="ORF">FJ651_06900</name>
</gene>
<comment type="caution">
    <text evidence="2">The sequence shown here is derived from an EMBL/GenBank/DDBJ whole genome shotgun (WGS) entry which is preliminary data.</text>
</comment>
<dbReference type="OrthoDB" id="1364214at2"/>
<sequence length="101" mass="12199">MEQQLLSRFSKNLFWDADLNELDVEKHGSYIVNRVLDRGRWEDWLFIRDELYGLEKIKHIALDLRSLLPQSLAFIATVTRTPENQFRCYKQTRSKSPHWIY</sequence>
<proteinExistence type="predicted"/>
<evidence type="ECO:0000313" key="2">
    <source>
        <dbReference type="EMBL" id="TPV33882.1"/>
    </source>
</evidence>
<keyword evidence="3" id="KW-1185">Reference proteome</keyword>
<feature type="domain" description="DUF6922" evidence="1">
    <location>
        <begin position="9"/>
        <end position="60"/>
    </location>
</feature>
<accession>A0A506PL13</accession>
<dbReference type="RefSeq" id="WP_140989748.1">
    <property type="nucleotide sequence ID" value="NZ_VHIQ01000003.1"/>
</dbReference>
<dbReference type="Proteomes" id="UP000317332">
    <property type="component" value="Unassembled WGS sequence"/>
</dbReference>
<dbReference type="InterPro" id="IPR053830">
    <property type="entry name" value="DUF6922"/>
</dbReference>
<evidence type="ECO:0000259" key="1">
    <source>
        <dbReference type="Pfam" id="PF21956"/>
    </source>
</evidence>
<protein>
    <recommendedName>
        <fullName evidence="1">DUF6922 domain-containing protein</fullName>
    </recommendedName>
</protein>
<dbReference type="EMBL" id="VHIQ01000003">
    <property type="protein sequence ID" value="TPV33882.1"/>
    <property type="molecule type" value="Genomic_DNA"/>
</dbReference>
<dbReference type="Pfam" id="PF21956">
    <property type="entry name" value="DUF6922"/>
    <property type="match status" value="1"/>
</dbReference>
<name>A0A506PL13_9FLAO</name>
<reference evidence="2 3" key="1">
    <citation type="submission" date="2019-06" db="EMBL/GenBank/DDBJ databases">
        <title>Flavobacteriaceae Paucihalobacterium erythroidium CWB-1, complete genome.</title>
        <authorList>
            <person name="Wu S."/>
        </authorList>
    </citation>
    <scope>NUCLEOTIDE SEQUENCE [LARGE SCALE GENOMIC DNA]</scope>
    <source>
        <strain evidence="2 3">CWB-1</strain>
    </source>
</reference>